<dbReference type="InterPro" id="IPR010385">
    <property type="entry name" value="DUF982"/>
</dbReference>
<proteinExistence type="predicted"/>
<gene>
    <name evidence="1" type="ORF">ABVK50_18890</name>
</gene>
<dbReference type="EMBL" id="CP159253">
    <property type="protein sequence ID" value="XCG47336.1"/>
    <property type="molecule type" value="Genomic_DNA"/>
</dbReference>
<sequence>MIQRIDDLEDAVDFLEGLRRPVNGTVHETALKGCYRAASGLMTVENAGHAFVSFAKMSRLLEDIQPDPWLMRAEGAAGGDALV</sequence>
<organism evidence="1">
    <name type="scientific">Mesorhizobium sp. WSM2240</name>
    <dbReference type="NCBI Taxonomy" id="3228851"/>
    <lineage>
        <taxon>Bacteria</taxon>
        <taxon>Pseudomonadati</taxon>
        <taxon>Pseudomonadota</taxon>
        <taxon>Alphaproteobacteria</taxon>
        <taxon>Hyphomicrobiales</taxon>
        <taxon>Phyllobacteriaceae</taxon>
        <taxon>Mesorhizobium</taxon>
    </lineage>
</organism>
<dbReference type="Gene3D" id="6.10.250.730">
    <property type="match status" value="1"/>
</dbReference>
<protein>
    <submittedName>
        <fullName evidence="1">DUF982 domain-containing protein</fullName>
    </submittedName>
</protein>
<name>A0AAU8CKC6_9HYPH</name>
<dbReference type="AlphaFoldDB" id="A0AAU8CKC6"/>
<reference evidence="1" key="1">
    <citation type="submission" date="2024-06" db="EMBL/GenBank/DDBJ databases">
        <title>Mesorhizobium karijinii sp. nov., a symbiont of the iconic Swainsona formosa from arid Australia.</title>
        <authorList>
            <person name="Hill Y.J."/>
            <person name="Watkin E.L.J."/>
            <person name="O'Hara G.W."/>
            <person name="Terpolilli J."/>
            <person name="Tye M.L."/>
            <person name="Kohlmeier M.G."/>
        </authorList>
    </citation>
    <scope>NUCLEOTIDE SEQUENCE</scope>
    <source>
        <strain evidence="1">WSM2240</strain>
    </source>
</reference>
<evidence type="ECO:0000313" key="1">
    <source>
        <dbReference type="EMBL" id="XCG47336.1"/>
    </source>
</evidence>
<dbReference type="RefSeq" id="WP_353645112.1">
    <property type="nucleotide sequence ID" value="NZ_CP159253.1"/>
</dbReference>
<dbReference type="Pfam" id="PF06169">
    <property type="entry name" value="DUF982"/>
    <property type="match status" value="1"/>
</dbReference>
<accession>A0AAU8CKC6</accession>